<reference evidence="13 14" key="1">
    <citation type="submission" date="2023-03" db="EMBL/GenBank/DDBJ databases">
        <title>Genome insight into feeding habits of ladybird beetles.</title>
        <authorList>
            <person name="Li H.-S."/>
            <person name="Huang Y.-H."/>
            <person name="Pang H."/>
        </authorList>
    </citation>
    <scope>NUCLEOTIDE SEQUENCE [LARGE SCALE GENOMIC DNA]</scope>
    <source>
        <strain evidence="13">SYSU_2023b</strain>
        <tissue evidence="13">Whole body</tissue>
    </source>
</reference>
<proteinExistence type="inferred from homology"/>
<feature type="transmembrane region" description="Helical" evidence="10">
    <location>
        <begin position="471"/>
        <end position="494"/>
    </location>
</feature>
<evidence type="ECO:0000256" key="5">
    <source>
        <dbReference type="ARBA" id="ARBA00022857"/>
    </source>
</evidence>
<dbReference type="FunFam" id="3.40.50.720:FF:000143">
    <property type="entry name" value="Fatty acyl-CoA reductase"/>
    <property type="match status" value="1"/>
</dbReference>
<dbReference type="PANTHER" id="PTHR11011:SF118">
    <property type="entry name" value="FATTY ACYL-COA REDUCTASE"/>
    <property type="match status" value="1"/>
</dbReference>
<dbReference type="InterPro" id="IPR013120">
    <property type="entry name" value="FAR_NAD-bd"/>
</dbReference>
<evidence type="ECO:0000259" key="12">
    <source>
        <dbReference type="Pfam" id="PF07993"/>
    </source>
</evidence>
<dbReference type="InterPro" id="IPR036291">
    <property type="entry name" value="NAD(P)-bd_dom_sf"/>
</dbReference>
<evidence type="ECO:0000256" key="7">
    <source>
        <dbReference type="ARBA" id="ARBA00023098"/>
    </source>
</evidence>
<keyword evidence="14" id="KW-1185">Reference proteome</keyword>
<keyword evidence="4 10" id="KW-0812">Transmembrane</keyword>
<keyword evidence="5 10" id="KW-0521">NADP</keyword>
<keyword evidence="3 10" id="KW-0444">Lipid biosynthesis</keyword>
<evidence type="ECO:0000256" key="9">
    <source>
        <dbReference type="ARBA" id="ARBA00052530"/>
    </source>
</evidence>
<dbReference type="CDD" id="cd09071">
    <property type="entry name" value="FAR_C"/>
    <property type="match status" value="1"/>
</dbReference>
<keyword evidence="7 10" id="KW-0443">Lipid metabolism</keyword>
<feature type="domain" description="Thioester reductase (TE)" evidence="12">
    <location>
        <begin position="17"/>
        <end position="289"/>
    </location>
</feature>
<comment type="subcellular location">
    <subcellularLocation>
        <location evidence="1">Membrane</location>
        <topology evidence="1">Multi-pass membrane protein</topology>
    </subcellularLocation>
</comment>
<dbReference type="GO" id="GO:0102965">
    <property type="term" value="F:alcohol-forming long-chain fatty acyl-CoA reductase activity"/>
    <property type="evidence" value="ECO:0007669"/>
    <property type="project" value="UniProtKB-EC"/>
</dbReference>
<dbReference type="Pfam" id="PF07993">
    <property type="entry name" value="NAD_binding_4"/>
    <property type="match status" value="1"/>
</dbReference>
<dbReference type="GO" id="GO:0005777">
    <property type="term" value="C:peroxisome"/>
    <property type="evidence" value="ECO:0007669"/>
    <property type="project" value="TreeGrafter"/>
</dbReference>
<dbReference type="GO" id="GO:0035336">
    <property type="term" value="P:long-chain fatty-acyl-CoA metabolic process"/>
    <property type="evidence" value="ECO:0007669"/>
    <property type="project" value="TreeGrafter"/>
</dbReference>
<evidence type="ECO:0000259" key="11">
    <source>
        <dbReference type="Pfam" id="PF03015"/>
    </source>
</evidence>
<evidence type="ECO:0000256" key="8">
    <source>
        <dbReference type="ARBA" id="ARBA00023136"/>
    </source>
</evidence>
<dbReference type="InterPro" id="IPR033640">
    <property type="entry name" value="FAR_C"/>
</dbReference>
<dbReference type="Gene3D" id="3.40.50.720">
    <property type="entry name" value="NAD(P)-binding Rossmann-like Domain"/>
    <property type="match status" value="1"/>
</dbReference>
<organism evidence="13 14">
    <name type="scientific">Henosepilachna vigintioctopunctata</name>
    <dbReference type="NCBI Taxonomy" id="420089"/>
    <lineage>
        <taxon>Eukaryota</taxon>
        <taxon>Metazoa</taxon>
        <taxon>Ecdysozoa</taxon>
        <taxon>Arthropoda</taxon>
        <taxon>Hexapoda</taxon>
        <taxon>Insecta</taxon>
        <taxon>Pterygota</taxon>
        <taxon>Neoptera</taxon>
        <taxon>Endopterygota</taxon>
        <taxon>Coleoptera</taxon>
        <taxon>Polyphaga</taxon>
        <taxon>Cucujiformia</taxon>
        <taxon>Coccinelloidea</taxon>
        <taxon>Coccinellidae</taxon>
        <taxon>Epilachninae</taxon>
        <taxon>Epilachnini</taxon>
        <taxon>Henosepilachna</taxon>
    </lineage>
</organism>
<gene>
    <name evidence="13" type="ORF">WA026_002692</name>
</gene>
<comment type="catalytic activity">
    <reaction evidence="9 10">
        <text>a long-chain fatty acyl-CoA + 2 NADPH + 2 H(+) = a long-chain primary fatty alcohol + 2 NADP(+) + CoA</text>
        <dbReference type="Rhea" id="RHEA:52716"/>
        <dbReference type="ChEBI" id="CHEBI:15378"/>
        <dbReference type="ChEBI" id="CHEBI:57287"/>
        <dbReference type="ChEBI" id="CHEBI:57783"/>
        <dbReference type="ChEBI" id="CHEBI:58349"/>
        <dbReference type="ChEBI" id="CHEBI:77396"/>
        <dbReference type="ChEBI" id="CHEBI:83139"/>
        <dbReference type="EC" id="1.2.1.84"/>
    </reaction>
</comment>
<dbReference type="Proteomes" id="UP001431783">
    <property type="component" value="Unassembled WGS sequence"/>
</dbReference>
<comment type="similarity">
    <text evidence="2 10">Belongs to the fatty acyl-CoA reductase family.</text>
</comment>
<evidence type="ECO:0000256" key="6">
    <source>
        <dbReference type="ARBA" id="ARBA00022989"/>
    </source>
</evidence>
<sequence>MSVSNIAQWYSGKNILITGSTGFMGKVMVEKFLRSCPDISTLYLLIRSRNNRDPTQRSIDFINSPVFDKLRDEPNSSKIFDKIQFVHGDISLENLNLSNDDLKSLQDNVNIVFHMAANVRFDQQLKNALMMNTLGTKRVLDLSCTFTKLEAFIHVSTTYCHCDLTELEEKTYPAPHDPSKILEISEWIDDKLLVLLTPHLIKNSPNTYAYTKCLTEHLVKQYSDKLPIAIARPSSVTAAWKEPFPGWVDNLNGPTGILIGAGKGVIRSMHCKADFQADIIPVDSTVNNIIIVGYHTGSRPKTDIQVFNVTCEKDKRLTWGEALEIGRKHVYENPFSLCLWYPGGSIKSNYIVHMLAAFFFHLIPAYVVDFLMILTRNKPFLVKVQKRIKKGLDVLQYYTTRPWNFRNEKMMALSNSLSKKDQEIFYTTGPHDPDLYLLNYILGARKYCLHEEPETIPYAKKILKRLYYLDILKNIVLGCLLLWFFGGCIISLLYKFQSFSEFVDIFHM</sequence>
<accession>A0AAW1U143</accession>
<dbReference type="EC" id="1.2.1.84" evidence="10"/>
<dbReference type="Pfam" id="PF03015">
    <property type="entry name" value="Sterile"/>
    <property type="match status" value="1"/>
</dbReference>
<evidence type="ECO:0000256" key="2">
    <source>
        <dbReference type="ARBA" id="ARBA00005928"/>
    </source>
</evidence>
<keyword evidence="6 10" id="KW-1133">Transmembrane helix</keyword>
<dbReference type="GO" id="GO:0080019">
    <property type="term" value="F:alcohol-forming very long-chain fatty acyl-CoA reductase activity"/>
    <property type="evidence" value="ECO:0007669"/>
    <property type="project" value="InterPro"/>
</dbReference>
<dbReference type="SUPFAM" id="SSF51735">
    <property type="entry name" value="NAD(P)-binding Rossmann-fold domains"/>
    <property type="match status" value="1"/>
</dbReference>
<evidence type="ECO:0000256" key="4">
    <source>
        <dbReference type="ARBA" id="ARBA00022692"/>
    </source>
</evidence>
<evidence type="ECO:0000256" key="3">
    <source>
        <dbReference type="ARBA" id="ARBA00022516"/>
    </source>
</evidence>
<dbReference type="InterPro" id="IPR026055">
    <property type="entry name" value="FAR"/>
</dbReference>
<dbReference type="PANTHER" id="PTHR11011">
    <property type="entry name" value="MALE STERILITY PROTEIN 2-RELATED"/>
    <property type="match status" value="1"/>
</dbReference>
<protein>
    <recommendedName>
        <fullName evidence="10">Fatty acyl-CoA reductase</fullName>
        <ecNumber evidence="10">1.2.1.84</ecNumber>
    </recommendedName>
</protein>
<evidence type="ECO:0000256" key="1">
    <source>
        <dbReference type="ARBA" id="ARBA00004141"/>
    </source>
</evidence>
<evidence type="ECO:0000313" key="14">
    <source>
        <dbReference type="Proteomes" id="UP001431783"/>
    </source>
</evidence>
<dbReference type="EMBL" id="JARQZJ010000031">
    <property type="protein sequence ID" value="KAK9874342.1"/>
    <property type="molecule type" value="Genomic_DNA"/>
</dbReference>
<comment type="function">
    <text evidence="10">Catalyzes the reduction of fatty acyl-CoA to fatty alcohols.</text>
</comment>
<evidence type="ECO:0000313" key="13">
    <source>
        <dbReference type="EMBL" id="KAK9874342.1"/>
    </source>
</evidence>
<feature type="transmembrane region" description="Helical" evidence="10">
    <location>
        <begin position="350"/>
        <end position="374"/>
    </location>
</feature>
<keyword evidence="8 10" id="KW-0472">Membrane</keyword>
<dbReference type="CDD" id="cd05236">
    <property type="entry name" value="FAR-N_SDR_e"/>
    <property type="match status" value="1"/>
</dbReference>
<dbReference type="GO" id="GO:0016020">
    <property type="term" value="C:membrane"/>
    <property type="evidence" value="ECO:0007669"/>
    <property type="project" value="UniProtKB-SubCell"/>
</dbReference>
<feature type="domain" description="Fatty acyl-CoA reductase C-terminal" evidence="11">
    <location>
        <begin position="360"/>
        <end position="451"/>
    </location>
</feature>
<evidence type="ECO:0000256" key="10">
    <source>
        <dbReference type="RuleBase" id="RU363097"/>
    </source>
</evidence>
<keyword evidence="10" id="KW-0560">Oxidoreductase</keyword>
<comment type="caution">
    <text evidence="13">The sequence shown here is derived from an EMBL/GenBank/DDBJ whole genome shotgun (WGS) entry which is preliminary data.</text>
</comment>
<dbReference type="AlphaFoldDB" id="A0AAW1U143"/>
<name>A0AAW1U143_9CUCU</name>